<dbReference type="Pfam" id="PF10502">
    <property type="entry name" value="Peptidase_S26"/>
    <property type="match status" value="1"/>
</dbReference>
<evidence type="ECO:0000256" key="4">
    <source>
        <dbReference type="ARBA" id="ARBA00023136"/>
    </source>
</evidence>
<accession>M3VC07</accession>
<comment type="caution">
    <text evidence="9">The sequence shown here is derived from an EMBL/GenBank/DDBJ whole genome shotgun (WGS) entry which is preliminary data.</text>
</comment>
<evidence type="ECO:0000256" key="5">
    <source>
        <dbReference type="NCBIfam" id="TIGR02228"/>
    </source>
</evidence>
<dbReference type="EMBL" id="BAOP01000030">
    <property type="protein sequence ID" value="GAC81183.1"/>
    <property type="molecule type" value="Genomic_DNA"/>
</dbReference>
<evidence type="ECO:0000259" key="8">
    <source>
        <dbReference type="Pfam" id="PF10502"/>
    </source>
</evidence>
<dbReference type="NCBIfam" id="TIGR02228">
    <property type="entry name" value="sigpep_I_arch"/>
    <property type="match status" value="1"/>
</dbReference>
<dbReference type="AlphaFoldDB" id="M3VC07"/>
<dbReference type="OrthoDB" id="3178064at2"/>
<feature type="region of interest" description="Disordered" evidence="6">
    <location>
        <begin position="1"/>
        <end position="27"/>
    </location>
</feature>
<dbReference type="InterPro" id="IPR019533">
    <property type="entry name" value="Peptidase_S26"/>
</dbReference>
<feature type="transmembrane region" description="Helical" evidence="7">
    <location>
        <begin position="175"/>
        <end position="193"/>
    </location>
</feature>
<organism evidence="9 10">
    <name type="scientific">Gordonia malaquae NBRC 108250</name>
    <dbReference type="NCBI Taxonomy" id="1223542"/>
    <lineage>
        <taxon>Bacteria</taxon>
        <taxon>Bacillati</taxon>
        <taxon>Actinomycetota</taxon>
        <taxon>Actinomycetes</taxon>
        <taxon>Mycobacteriales</taxon>
        <taxon>Gordoniaceae</taxon>
        <taxon>Gordonia</taxon>
    </lineage>
</organism>
<keyword evidence="10" id="KW-1185">Reference proteome</keyword>
<evidence type="ECO:0000256" key="6">
    <source>
        <dbReference type="SAM" id="MobiDB-lite"/>
    </source>
</evidence>
<keyword evidence="3 7" id="KW-1133">Transmembrane helix</keyword>
<feature type="compositionally biased region" description="Acidic residues" evidence="6">
    <location>
        <begin position="18"/>
        <end position="27"/>
    </location>
</feature>
<dbReference type="EC" id="3.4.21.89" evidence="5"/>
<feature type="domain" description="Peptidase S26" evidence="8">
    <location>
        <begin position="49"/>
        <end position="110"/>
    </location>
</feature>
<proteinExistence type="predicted"/>
<evidence type="ECO:0000256" key="3">
    <source>
        <dbReference type="ARBA" id="ARBA00022989"/>
    </source>
</evidence>
<dbReference type="PANTHER" id="PTHR10806:SF6">
    <property type="entry name" value="SIGNAL PEPTIDASE COMPLEX CATALYTIC SUBUNIT SEC11"/>
    <property type="match status" value="1"/>
</dbReference>
<dbReference type="PANTHER" id="PTHR10806">
    <property type="entry name" value="SIGNAL PEPTIDASE COMPLEX CATALYTIC SUBUNIT SEC11"/>
    <property type="match status" value="1"/>
</dbReference>
<keyword evidence="2 7" id="KW-0812">Transmembrane</keyword>
<dbReference type="STRING" id="410332.SAMN04488550_4080"/>
<dbReference type="RefSeq" id="WP_008380751.1">
    <property type="nucleotide sequence ID" value="NZ_BAOP01000030.1"/>
</dbReference>
<gene>
    <name evidence="9" type="ORF">GM1_030_00090</name>
</gene>
<dbReference type="GO" id="GO:0016020">
    <property type="term" value="C:membrane"/>
    <property type="evidence" value="ECO:0007669"/>
    <property type="project" value="UniProtKB-SubCell"/>
</dbReference>
<evidence type="ECO:0000256" key="2">
    <source>
        <dbReference type="ARBA" id="ARBA00022692"/>
    </source>
</evidence>
<evidence type="ECO:0000256" key="7">
    <source>
        <dbReference type="SAM" id="Phobius"/>
    </source>
</evidence>
<dbReference type="GO" id="GO:0004252">
    <property type="term" value="F:serine-type endopeptidase activity"/>
    <property type="evidence" value="ECO:0007669"/>
    <property type="project" value="UniProtKB-UniRule"/>
</dbReference>
<dbReference type="eggNOG" id="COG0681">
    <property type="taxonomic scope" value="Bacteria"/>
</dbReference>
<evidence type="ECO:0000256" key="1">
    <source>
        <dbReference type="ARBA" id="ARBA00004370"/>
    </source>
</evidence>
<dbReference type="CDD" id="cd06530">
    <property type="entry name" value="S26_SPase_I"/>
    <property type="match status" value="1"/>
</dbReference>
<reference evidence="9 10" key="1">
    <citation type="submission" date="2013-02" db="EMBL/GenBank/DDBJ databases">
        <title>Whole genome shotgun sequence of Gordonia malaquae NBRC 108250.</title>
        <authorList>
            <person name="Yoshida I."/>
            <person name="Hosoyama A."/>
            <person name="Tsuchikane K."/>
            <person name="Ando Y."/>
            <person name="Baba S."/>
            <person name="Ohji S."/>
            <person name="Hamada M."/>
            <person name="Tamura T."/>
            <person name="Yamazoe A."/>
            <person name="Yamazaki S."/>
            <person name="Fujita N."/>
        </authorList>
    </citation>
    <scope>NUCLEOTIDE SEQUENCE [LARGE SCALE GENOMIC DNA]</scope>
    <source>
        <strain evidence="9 10">NBRC 108250</strain>
    </source>
</reference>
<sequence length="377" mass="39086">MISSRGSHHTGGTAVLPDPDDVESTVDDDEKTPLLWWVKTIASWTLLCAAVALLAALVVVPWLTGSTAYTVLTGSMEPTYPPGTLIVVKPTPGADLKAGDVITFQPKSGDPSVTTHRIVSIVYDASGVRKFITKGDANNATDEPIIEEQVRGRLIYSVPKLGYLNNVMSGNTRSIAVFLIAGGLGIYALWMWISSIRDRKKPKDEDSDAQAASEPSPPLDSPSSNEWPVADVPVAPTSDSVTPTVITCPPAAARHRAQSESGTDYLVVNDSSPSVSSNYPIVVSGSPSDASCSPNVVSGSPAVASGSPSAVEESHATNQAAVAFSSLATLFPAQPTAVAESPRSSTCHACGAPAPPPAEPLAGVPSTATTRPIPIIK</sequence>
<name>M3VC07_GORML</name>
<evidence type="ECO:0000313" key="9">
    <source>
        <dbReference type="EMBL" id="GAC81183.1"/>
    </source>
</evidence>
<protein>
    <recommendedName>
        <fullName evidence="5">Signal peptidase I</fullName>
        <ecNumber evidence="5">3.4.21.89</ecNumber>
    </recommendedName>
</protein>
<dbReference type="PRINTS" id="PR00728">
    <property type="entry name" value="SIGNALPTASE"/>
</dbReference>
<dbReference type="Proteomes" id="UP000035009">
    <property type="component" value="Unassembled WGS sequence"/>
</dbReference>
<dbReference type="GO" id="GO:0009003">
    <property type="term" value="F:signal peptidase activity"/>
    <property type="evidence" value="ECO:0007669"/>
    <property type="project" value="UniProtKB-EC"/>
</dbReference>
<dbReference type="InterPro" id="IPR001733">
    <property type="entry name" value="Peptidase_S26B"/>
</dbReference>
<dbReference type="SUPFAM" id="SSF51306">
    <property type="entry name" value="LexA/Signal peptidase"/>
    <property type="match status" value="1"/>
</dbReference>
<comment type="subcellular location">
    <subcellularLocation>
        <location evidence="1">Membrane</location>
    </subcellularLocation>
</comment>
<dbReference type="InterPro" id="IPR036286">
    <property type="entry name" value="LexA/Signal_pep-like_sf"/>
</dbReference>
<keyword evidence="4 7" id="KW-0472">Membrane</keyword>
<evidence type="ECO:0000313" key="10">
    <source>
        <dbReference type="Proteomes" id="UP000035009"/>
    </source>
</evidence>
<feature type="transmembrane region" description="Helical" evidence="7">
    <location>
        <begin position="41"/>
        <end position="63"/>
    </location>
</feature>
<dbReference type="GO" id="GO:0006465">
    <property type="term" value="P:signal peptide processing"/>
    <property type="evidence" value="ECO:0007669"/>
    <property type="project" value="UniProtKB-UniRule"/>
</dbReference>
<feature type="region of interest" description="Disordered" evidence="6">
    <location>
        <begin position="201"/>
        <end position="245"/>
    </location>
</feature>
<feature type="region of interest" description="Disordered" evidence="6">
    <location>
        <begin position="335"/>
        <end position="377"/>
    </location>
</feature>